<keyword evidence="8" id="KW-1185">Reference proteome</keyword>
<proteinExistence type="predicted"/>
<protein>
    <submittedName>
        <fullName evidence="7">Poly(A) RNA polymerase cid13</fullName>
    </submittedName>
</protein>
<dbReference type="EMBL" id="LSRX01000366">
    <property type="protein sequence ID" value="OLP99338.1"/>
    <property type="molecule type" value="Genomic_DNA"/>
</dbReference>
<reference evidence="7 8" key="1">
    <citation type="submission" date="2016-02" db="EMBL/GenBank/DDBJ databases">
        <title>Genome analysis of coral dinoflagellate symbionts highlights evolutionary adaptations to a symbiotic lifestyle.</title>
        <authorList>
            <person name="Aranda M."/>
            <person name="Li Y."/>
            <person name="Liew Y.J."/>
            <person name="Baumgarten S."/>
            <person name="Simakov O."/>
            <person name="Wilson M."/>
            <person name="Piel J."/>
            <person name="Ashoor H."/>
            <person name="Bougouffa S."/>
            <person name="Bajic V.B."/>
            <person name="Ryu T."/>
            <person name="Ravasi T."/>
            <person name="Bayer T."/>
            <person name="Micklem G."/>
            <person name="Kim H."/>
            <person name="Bhak J."/>
            <person name="Lajeunesse T.C."/>
            <person name="Voolstra C.R."/>
        </authorList>
    </citation>
    <scope>NUCLEOTIDE SEQUENCE [LARGE SCALE GENOMIC DNA]</scope>
    <source>
        <strain evidence="7 8">CCMP2467</strain>
    </source>
</reference>
<dbReference type="SUPFAM" id="SSF81631">
    <property type="entry name" value="PAP/OAS1 substrate-binding domain"/>
    <property type="match status" value="1"/>
</dbReference>
<dbReference type="OrthoDB" id="2274644at2759"/>
<dbReference type="GO" id="GO:0031123">
    <property type="term" value="P:RNA 3'-end processing"/>
    <property type="evidence" value="ECO:0007669"/>
    <property type="project" value="TreeGrafter"/>
</dbReference>
<dbReference type="Pfam" id="PF03828">
    <property type="entry name" value="PAP_assoc"/>
    <property type="match status" value="1"/>
</dbReference>
<sequence length="486" mass="55235">MWRRDSKALIRAPERVLDKSAKGQAWARERGINNRQRGTFSSFALTLMLIHVLQRRPSPILPSLQDIAIANGSPPLFLSGVDCRFCGDEQEIGSALREDQGELGPNQESLASLLFEFFRFYSYEYEHGAIAIRRPTTVTRDEEGRSFFIVENPFVPGKDVANIEVRLYTRLREEFRRAHALIAEGAGLTELFETPPAPGCDPLAGPILPGVNAPLCPPAKGRGPWSSGRESRRQVSRLVWRCFYRCVHPDFNSTELVCKEQDHHVLKHTLKALVQPPAKTEQVQEQEFLHMVGISARGISWSESQAKLLSATAMALALCRRCWPPFRQGRRVESCLRKWRCHSTVTKLPQLEYDQLYSDVHGFARRLSAACRVGEGGTGCFLISRLPARLESLHQDLLHSAREFFSLPLDQKEQLDYHLSPEFRGFMRQGAENTAGAVDEREQIEFGREEGRPIRSREEPHTLYNRLRGPNLWPEQPTSLRPLMTS</sequence>
<dbReference type="SUPFAM" id="SSF51197">
    <property type="entry name" value="Clavaminate synthase-like"/>
    <property type="match status" value="1"/>
</dbReference>
<evidence type="ECO:0000256" key="1">
    <source>
        <dbReference type="ARBA" id="ARBA00022679"/>
    </source>
</evidence>
<evidence type="ECO:0000259" key="5">
    <source>
        <dbReference type="Pfam" id="PF03828"/>
    </source>
</evidence>
<dbReference type="PANTHER" id="PTHR12271:SF40">
    <property type="entry name" value="POLY(A) RNA POLYMERASE GLD2"/>
    <property type="match status" value="1"/>
</dbReference>
<feature type="compositionally biased region" description="Polar residues" evidence="4">
    <location>
        <begin position="476"/>
        <end position="486"/>
    </location>
</feature>
<evidence type="ECO:0000256" key="2">
    <source>
        <dbReference type="ARBA" id="ARBA00022723"/>
    </source>
</evidence>
<keyword evidence="1" id="KW-0808">Transferase</keyword>
<dbReference type="Pfam" id="PF14226">
    <property type="entry name" value="DIOX_N"/>
    <property type="match status" value="1"/>
</dbReference>
<dbReference type="GO" id="GO:0016779">
    <property type="term" value="F:nucleotidyltransferase activity"/>
    <property type="evidence" value="ECO:0007669"/>
    <property type="project" value="TreeGrafter"/>
</dbReference>
<feature type="non-terminal residue" evidence="7">
    <location>
        <position position="486"/>
    </location>
</feature>
<evidence type="ECO:0000313" key="7">
    <source>
        <dbReference type="EMBL" id="OLP99338.1"/>
    </source>
</evidence>
<feature type="region of interest" description="Disordered" evidence="4">
    <location>
        <begin position="467"/>
        <end position="486"/>
    </location>
</feature>
<keyword evidence="3" id="KW-0460">Magnesium</keyword>
<organism evidence="7 8">
    <name type="scientific">Symbiodinium microadriaticum</name>
    <name type="common">Dinoflagellate</name>
    <name type="synonym">Zooxanthella microadriatica</name>
    <dbReference type="NCBI Taxonomy" id="2951"/>
    <lineage>
        <taxon>Eukaryota</taxon>
        <taxon>Sar</taxon>
        <taxon>Alveolata</taxon>
        <taxon>Dinophyceae</taxon>
        <taxon>Suessiales</taxon>
        <taxon>Symbiodiniaceae</taxon>
        <taxon>Symbiodinium</taxon>
    </lineage>
</organism>
<name>A0A1Q9DW37_SYMMI</name>
<accession>A0A1Q9DW37</accession>
<dbReference type="AlphaFoldDB" id="A0A1Q9DW37"/>
<dbReference type="Proteomes" id="UP000186817">
    <property type="component" value="Unassembled WGS sequence"/>
</dbReference>
<keyword evidence="2" id="KW-0479">Metal-binding</keyword>
<dbReference type="InterPro" id="IPR026992">
    <property type="entry name" value="DIOX_N"/>
</dbReference>
<evidence type="ECO:0000256" key="3">
    <source>
        <dbReference type="ARBA" id="ARBA00022842"/>
    </source>
</evidence>
<dbReference type="Gene3D" id="2.60.120.330">
    <property type="entry name" value="B-lactam Antibiotic, Isopenicillin N Synthase, Chain"/>
    <property type="match status" value="1"/>
</dbReference>
<dbReference type="PANTHER" id="PTHR12271">
    <property type="entry name" value="POLY A POLYMERASE CID PAP -RELATED"/>
    <property type="match status" value="1"/>
</dbReference>
<dbReference type="InterPro" id="IPR002058">
    <property type="entry name" value="PAP_assoc"/>
</dbReference>
<dbReference type="GO" id="GO:0046872">
    <property type="term" value="F:metal ion binding"/>
    <property type="evidence" value="ECO:0007669"/>
    <property type="project" value="UniProtKB-KW"/>
</dbReference>
<gene>
    <name evidence="7" type="primary">cid13</name>
    <name evidence="7" type="ORF">AK812_SmicGene18119</name>
</gene>
<dbReference type="InterPro" id="IPR027443">
    <property type="entry name" value="IPNS-like_sf"/>
</dbReference>
<feature type="domain" description="Non-haem dioxygenase N-terminal" evidence="6">
    <location>
        <begin position="358"/>
        <end position="476"/>
    </location>
</feature>
<evidence type="ECO:0000259" key="6">
    <source>
        <dbReference type="Pfam" id="PF14226"/>
    </source>
</evidence>
<dbReference type="Gene3D" id="1.10.1410.10">
    <property type="match status" value="1"/>
</dbReference>
<feature type="domain" description="PAP-associated" evidence="5">
    <location>
        <begin position="109"/>
        <end position="154"/>
    </location>
</feature>
<comment type="caution">
    <text evidence="7">The sequence shown here is derived from an EMBL/GenBank/DDBJ whole genome shotgun (WGS) entry which is preliminary data.</text>
</comment>
<evidence type="ECO:0000256" key="4">
    <source>
        <dbReference type="SAM" id="MobiDB-lite"/>
    </source>
</evidence>
<evidence type="ECO:0000313" key="8">
    <source>
        <dbReference type="Proteomes" id="UP000186817"/>
    </source>
</evidence>